<keyword evidence="3 9" id="KW-0812">Transmembrane</keyword>
<evidence type="ECO:0000256" key="7">
    <source>
        <dbReference type="ARBA" id="ARBA00023136"/>
    </source>
</evidence>
<evidence type="ECO:0000259" key="11">
    <source>
        <dbReference type="PROSITE" id="PS51371"/>
    </source>
</evidence>
<evidence type="ECO:0000256" key="6">
    <source>
        <dbReference type="ARBA" id="ARBA00023122"/>
    </source>
</evidence>
<dbReference type="Gene3D" id="3.10.580.10">
    <property type="entry name" value="CBS-domain"/>
    <property type="match status" value="1"/>
</dbReference>
<dbReference type="InterPro" id="IPR036318">
    <property type="entry name" value="FAD-bd_PCMH-like_sf"/>
</dbReference>
<evidence type="ECO:0000256" key="10">
    <source>
        <dbReference type="SAM" id="Phobius"/>
    </source>
</evidence>
<dbReference type="Proteomes" id="UP000018466">
    <property type="component" value="Unassembled WGS sequence"/>
</dbReference>
<comment type="similarity">
    <text evidence="2">Belongs to the UPF0053 family.</text>
</comment>
<dbReference type="RefSeq" id="WP_009533446.1">
    <property type="nucleotide sequence ID" value="NZ_JH590863.1"/>
</dbReference>
<feature type="transmembrane region" description="Helical" evidence="10">
    <location>
        <begin position="92"/>
        <end position="111"/>
    </location>
</feature>
<feature type="domain" description="CNNM transmembrane" evidence="12">
    <location>
        <begin position="1"/>
        <end position="189"/>
    </location>
</feature>
<proteinExistence type="inferred from homology"/>
<evidence type="ECO:0000256" key="5">
    <source>
        <dbReference type="ARBA" id="ARBA00022989"/>
    </source>
</evidence>
<dbReference type="Pfam" id="PF01595">
    <property type="entry name" value="CNNM"/>
    <property type="match status" value="1"/>
</dbReference>
<dbReference type="Pfam" id="PF00571">
    <property type="entry name" value="CBS"/>
    <property type="match status" value="2"/>
</dbReference>
<dbReference type="PROSITE" id="PS51371">
    <property type="entry name" value="CBS"/>
    <property type="match status" value="2"/>
</dbReference>
<evidence type="ECO:0000256" key="1">
    <source>
        <dbReference type="ARBA" id="ARBA00004141"/>
    </source>
</evidence>
<evidence type="ECO:0000313" key="13">
    <source>
        <dbReference type="EMBL" id="EHO16068.1"/>
    </source>
</evidence>
<reference evidence="13 14" key="1">
    <citation type="submission" date="2011-10" db="EMBL/GenBank/DDBJ databases">
        <title>The Genome Sequence of Lachnospiraceae bacterium ACC2.</title>
        <authorList>
            <consortium name="The Broad Institute Genome Sequencing Platform"/>
            <person name="Earl A."/>
            <person name="Ward D."/>
            <person name="Feldgarden M."/>
            <person name="Gevers D."/>
            <person name="Sizova M."/>
            <person name="Hazen A."/>
            <person name="Epstein S."/>
            <person name="Young S.K."/>
            <person name="Zeng Q."/>
            <person name="Gargeya S."/>
            <person name="Fitzgerald M."/>
            <person name="Haas B."/>
            <person name="Abouelleil A."/>
            <person name="Alvarado L."/>
            <person name="Arachchi H.M."/>
            <person name="Berlin A."/>
            <person name="Brown A."/>
            <person name="Chapman S.B."/>
            <person name="Chen Z."/>
            <person name="Dunbar C."/>
            <person name="Freedman E."/>
            <person name="Gearin G."/>
            <person name="Goldberg J."/>
            <person name="Griggs A."/>
            <person name="Gujja S."/>
            <person name="Heiman D."/>
            <person name="Howarth C."/>
            <person name="Larson L."/>
            <person name="Lui A."/>
            <person name="MacDonald P.J.P."/>
            <person name="Montmayeur A."/>
            <person name="Murphy C."/>
            <person name="Neiman D."/>
            <person name="Pearson M."/>
            <person name="Priest M."/>
            <person name="Roberts A."/>
            <person name="Saif S."/>
            <person name="Shea T."/>
            <person name="Shenoy N."/>
            <person name="Sisk P."/>
            <person name="Stolte C."/>
            <person name="Sykes S."/>
            <person name="Wortman J."/>
            <person name="Nusbaum C."/>
            <person name="Birren B."/>
        </authorList>
    </citation>
    <scope>NUCLEOTIDE SEQUENCE [LARGE SCALE GENOMIC DNA]</scope>
    <source>
        <strain evidence="13 14">ACC2</strain>
    </source>
</reference>
<dbReference type="PANTHER" id="PTHR22777">
    <property type="entry name" value="HEMOLYSIN-RELATED"/>
    <property type="match status" value="1"/>
</dbReference>
<gene>
    <name evidence="13" type="ORF">HMPREF9623_01614</name>
</gene>
<protein>
    <recommendedName>
        <fullName evidence="15">HlyC/CorC family transporter</fullName>
    </recommendedName>
</protein>
<sequence>MSHQDLVELCMLIALLVLSALFSSSETALTTVNRIRIRTLTGQGDKRAMTLLAVLQNPEKMLSVILIGNNVVNLYASSLATTVTLSLFGSKLVGVATGILTLAVLVFGEVAPKTMASRNAEQIALRAAGPVKCLMWLFTPLVFVVNNLARLVMKLFGADRPGKRELMTAEELRTIVQVGHEDGVIENSERKMIDNVFDFGDRSARDIMIPRIDMTCIDVEAGYDELMEVVREEKYTRIPVYKESADTIVGILNIKDLLFRAQDKPFRIAELMRKPLFTYEQKKTSELMVEMRKNYTNLAIVLDEYGVTAGMVTMEDILEEIVGEIRDEYDRDEEKSIRRIAPNTYLIEGNVKIDDVNEVLQLHLASEDYESIGGYVLEQLEHFPKEGECVTKGGISFTVTRMEQTRIAEVKLSLAPEKSVVK</sequence>
<dbReference type="InterPro" id="IPR044751">
    <property type="entry name" value="Ion_transp-like_CBS"/>
</dbReference>
<evidence type="ECO:0000259" key="12">
    <source>
        <dbReference type="PROSITE" id="PS51846"/>
    </source>
</evidence>
<comment type="caution">
    <text evidence="13">The sequence shown here is derived from an EMBL/GenBank/DDBJ whole genome shotgun (WGS) entry which is preliminary data.</text>
</comment>
<feature type="domain" description="CBS" evidence="11">
    <location>
        <begin position="208"/>
        <end position="270"/>
    </location>
</feature>
<keyword evidence="5 9" id="KW-1133">Transmembrane helix</keyword>
<evidence type="ECO:0000256" key="9">
    <source>
        <dbReference type="PROSITE-ProRule" id="PRU01193"/>
    </source>
</evidence>
<dbReference type="EMBL" id="AGEL01000013">
    <property type="protein sequence ID" value="EHO16068.1"/>
    <property type="molecule type" value="Genomic_DNA"/>
</dbReference>
<dbReference type="SUPFAM" id="SSF54631">
    <property type="entry name" value="CBS-domain pair"/>
    <property type="match status" value="1"/>
</dbReference>
<keyword evidence="14" id="KW-1185">Reference proteome</keyword>
<evidence type="ECO:0000256" key="8">
    <source>
        <dbReference type="PROSITE-ProRule" id="PRU00703"/>
    </source>
</evidence>
<keyword evidence="7 9" id="KW-0472">Membrane</keyword>
<dbReference type="PROSITE" id="PS51846">
    <property type="entry name" value="CNNM"/>
    <property type="match status" value="1"/>
</dbReference>
<dbReference type="CDD" id="cd04590">
    <property type="entry name" value="CBS_pair_CorC_HlyC_assoc"/>
    <property type="match status" value="1"/>
</dbReference>
<comment type="subcellular location">
    <subcellularLocation>
        <location evidence="1">Membrane</location>
        <topology evidence="1">Multi-pass membrane protein</topology>
    </subcellularLocation>
</comment>
<dbReference type="InterPro" id="IPR005170">
    <property type="entry name" value="Transptr-assoc_dom"/>
</dbReference>
<dbReference type="PANTHER" id="PTHR22777:SF17">
    <property type="entry name" value="UPF0053 PROTEIN SLL0260"/>
    <property type="match status" value="1"/>
</dbReference>
<dbReference type="Pfam" id="PF03471">
    <property type="entry name" value="CorC_HlyC"/>
    <property type="match status" value="1"/>
</dbReference>
<keyword evidence="6 8" id="KW-0129">CBS domain</keyword>
<feature type="domain" description="CBS" evidence="11">
    <location>
        <begin position="271"/>
        <end position="328"/>
    </location>
</feature>
<feature type="transmembrane region" description="Helical" evidence="10">
    <location>
        <begin position="123"/>
        <end position="145"/>
    </location>
</feature>
<evidence type="ECO:0000313" key="14">
    <source>
        <dbReference type="Proteomes" id="UP000018466"/>
    </source>
</evidence>
<dbReference type="FunFam" id="3.10.580.10:FF:000002">
    <property type="entry name" value="Magnesium/cobalt efflux protein CorC"/>
    <property type="match status" value="1"/>
</dbReference>
<keyword evidence="4" id="KW-0677">Repeat</keyword>
<dbReference type="GeneID" id="86941340"/>
<evidence type="ECO:0000256" key="2">
    <source>
        <dbReference type="ARBA" id="ARBA00006337"/>
    </source>
</evidence>
<dbReference type="InterPro" id="IPR002550">
    <property type="entry name" value="CNNM"/>
</dbReference>
<evidence type="ECO:0000256" key="3">
    <source>
        <dbReference type="ARBA" id="ARBA00022692"/>
    </source>
</evidence>
<dbReference type="InterPro" id="IPR000644">
    <property type="entry name" value="CBS_dom"/>
</dbReference>
<dbReference type="SUPFAM" id="SSF56176">
    <property type="entry name" value="FAD-binding/transporter-associated domain-like"/>
    <property type="match status" value="1"/>
</dbReference>
<dbReference type="GO" id="GO:0005886">
    <property type="term" value="C:plasma membrane"/>
    <property type="evidence" value="ECO:0007669"/>
    <property type="project" value="TreeGrafter"/>
</dbReference>
<dbReference type="InterPro" id="IPR046342">
    <property type="entry name" value="CBS_dom_sf"/>
</dbReference>
<name>A0AA36Y412_9FIRM</name>
<dbReference type="Gene3D" id="3.30.465.10">
    <property type="match status" value="1"/>
</dbReference>
<accession>A0AA36Y412</accession>
<dbReference type="AlphaFoldDB" id="A0AA36Y412"/>
<dbReference type="GO" id="GO:0050660">
    <property type="term" value="F:flavin adenine dinucleotide binding"/>
    <property type="evidence" value="ECO:0007669"/>
    <property type="project" value="InterPro"/>
</dbReference>
<evidence type="ECO:0008006" key="15">
    <source>
        <dbReference type="Google" id="ProtNLM"/>
    </source>
</evidence>
<organism evidence="13 14">
    <name type="scientific">Stomatobaculum longum</name>
    <dbReference type="NCBI Taxonomy" id="796942"/>
    <lineage>
        <taxon>Bacteria</taxon>
        <taxon>Bacillati</taxon>
        <taxon>Bacillota</taxon>
        <taxon>Clostridia</taxon>
        <taxon>Lachnospirales</taxon>
        <taxon>Lachnospiraceae</taxon>
        <taxon>Stomatobaculum</taxon>
    </lineage>
</organism>
<dbReference type="SMART" id="SM01091">
    <property type="entry name" value="CorC_HlyC"/>
    <property type="match status" value="1"/>
</dbReference>
<evidence type="ECO:0000256" key="4">
    <source>
        <dbReference type="ARBA" id="ARBA00022737"/>
    </source>
</evidence>
<dbReference type="InterPro" id="IPR016169">
    <property type="entry name" value="FAD-bd_PCMH_sub2"/>
</dbReference>